<gene>
    <name evidence="1" type="ORF">SEMRO_792_G203040.1</name>
</gene>
<accession>A0A9N8EDK6</accession>
<organism evidence="1 2">
    <name type="scientific">Seminavis robusta</name>
    <dbReference type="NCBI Taxonomy" id="568900"/>
    <lineage>
        <taxon>Eukaryota</taxon>
        <taxon>Sar</taxon>
        <taxon>Stramenopiles</taxon>
        <taxon>Ochrophyta</taxon>
        <taxon>Bacillariophyta</taxon>
        <taxon>Bacillariophyceae</taxon>
        <taxon>Bacillariophycidae</taxon>
        <taxon>Naviculales</taxon>
        <taxon>Naviculaceae</taxon>
        <taxon>Seminavis</taxon>
    </lineage>
</organism>
<proteinExistence type="predicted"/>
<name>A0A9N8EDK6_9STRA</name>
<keyword evidence="2" id="KW-1185">Reference proteome</keyword>
<sequence>MASIKNCIDWNTNAVALTLAGRKDEAISTIKKSLKVLETLFNASKQGMEIPELQSTSSQQSSYQPPVVSVPIATSTNVNSPANLFTFYPRMFRITSEAKDLSISKILVVLLYNLAVASHMDAITEEIPDPQHLKKVLELYETAMRVAHTSWNTADAEQLLCVLLALTNNVGHIHSHLLNFQQTRESLSLQMHLLARATEENPLAMEDYEIYFESVCVFLDGHDLCLAPAA</sequence>
<dbReference type="Proteomes" id="UP001153069">
    <property type="component" value="Unassembled WGS sequence"/>
</dbReference>
<evidence type="ECO:0000313" key="2">
    <source>
        <dbReference type="Proteomes" id="UP001153069"/>
    </source>
</evidence>
<dbReference type="EMBL" id="CAICTM010000791">
    <property type="protein sequence ID" value="CAB9516560.1"/>
    <property type="molecule type" value="Genomic_DNA"/>
</dbReference>
<protein>
    <submittedName>
        <fullName evidence="1">Uncharacterized protein</fullName>
    </submittedName>
</protein>
<comment type="caution">
    <text evidence="1">The sequence shown here is derived from an EMBL/GenBank/DDBJ whole genome shotgun (WGS) entry which is preliminary data.</text>
</comment>
<reference evidence="1" key="1">
    <citation type="submission" date="2020-06" db="EMBL/GenBank/DDBJ databases">
        <authorList>
            <consortium name="Plant Systems Biology data submission"/>
        </authorList>
    </citation>
    <scope>NUCLEOTIDE SEQUENCE</scope>
    <source>
        <strain evidence="1">D6</strain>
    </source>
</reference>
<evidence type="ECO:0000313" key="1">
    <source>
        <dbReference type="EMBL" id="CAB9516560.1"/>
    </source>
</evidence>
<dbReference type="AlphaFoldDB" id="A0A9N8EDK6"/>
<dbReference type="OrthoDB" id="54819at2759"/>